<dbReference type="EMBL" id="VTOY01000004">
    <property type="protein sequence ID" value="TYZ22950.1"/>
    <property type="molecule type" value="Genomic_DNA"/>
</dbReference>
<dbReference type="Pfam" id="PF09611">
    <property type="entry name" value="Cas_Csy1"/>
    <property type="match status" value="1"/>
</dbReference>
<protein>
    <recommendedName>
        <fullName evidence="3">Type I-F CRISPR-associated protein Csy1</fullName>
    </recommendedName>
</protein>
<proteinExistence type="predicted"/>
<dbReference type="InterPro" id="IPR013397">
    <property type="entry name" value="CRISPR-assoc_prot_Csy1"/>
</dbReference>
<dbReference type="OrthoDB" id="9815616at2"/>
<organism evidence="1 2">
    <name type="scientific">Selenomonas ruminis</name>
    <dbReference type="NCBI Taxonomy" id="2593411"/>
    <lineage>
        <taxon>Bacteria</taxon>
        <taxon>Bacillati</taxon>
        <taxon>Bacillota</taxon>
        <taxon>Negativicutes</taxon>
        <taxon>Selenomonadales</taxon>
        <taxon>Selenomonadaceae</taxon>
        <taxon>Selenomonas</taxon>
    </lineage>
</organism>
<evidence type="ECO:0000313" key="1">
    <source>
        <dbReference type="EMBL" id="TYZ22950.1"/>
    </source>
</evidence>
<name>A0A5D6W565_9FIRM</name>
<comment type="caution">
    <text evidence="1">The sequence shown here is derived from an EMBL/GenBank/DDBJ whole genome shotgun (WGS) entry which is preliminary data.</text>
</comment>
<evidence type="ECO:0008006" key="3">
    <source>
        <dbReference type="Google" id="ProtNLM"/>
    </source>
</evidence>
<dbReference type="AlphaFoldDB" id="A0A5D6W565"/>
<keyword evidence="2" id="KW-1185">Reference proteome</keyword>
<reference evidence="1 2" key="1">
    <citation type="submission" date="2019-08" db="EMBL/GenBank/DDBJ databases">
        <title>Selenomonas sp. mPRGC5 and Selenomonas sp. mPRGC8 isolated from ruminal fluid of dairy goat (Capra hircus).</title>
        <authorList>
            <person name="Poothong S."/>
            <person name="Nuengjamnong C."/>
            <person name="Tanasupawat S."/>
        </authorList>
    </citation>
    <scope>NUCLEOTIDE SEQUENCE [LARGE SCALE GENOMIC DNA]</scope>
    <source>
        <strain evidence="2">mPRGC5</strain>
    </source>
</reference>
<sequence>MVYFRNEVKIVSVFSDYVQSEADRKNKTKKEWLLDIAKNADKCLLATHIGRFTNPDVTVNWQADIKDKPAEGYVSTSSVSCNNDVFVAANYLATASLLQQKLEDGKTVYEHLQADDDYLKQDIADIGVDYVAVRNALLEVKTHEKPTATDTRLKQVYFPVGDGYHLLTVLPPSSLMQEVRLRIRAMEDNARQACDKKSEKYGNVHERIYNLTQMKFGGTKPQNISFNNNRLGGRCYMLPSLPPTVVGRSIAYPRKDFFRDTLRLGDFRYLFLQLHSCYIDKRNNLVIRQKIRGVEQTIMDRVMQSVYVLRQKDCGWSDSRSLGKAQTIWLDDKYKKERHEEDSWQSDVVKDFLAWLMSTYEWILKRDKILLGDGELKALSREIYVLVKEDLQKQW</sequence>
<evidence type="ECO:0000313" key="2">
    <source>
        <dbReference type="Proteomes" id="UP000323646"/>
    </source>
</evidence>
<dbReference type="Proteomes" id="UP000323646">
    <property type="component" value="Unassembled WGS sequence"/>
</dbReference>
<accession>A0A5D6W565</accession>
<gene>
    <name evidence="1" type="ORF">FZ040_06955</name>
</gene>